<evidence type="ECO:0000313" key="3">
    <source>
        <dbReference type="Proteomes" id="UP000199065"/>
    </source>
</evidence>
<gene>
    <name evidence="2" type="ORF">SAMN05660282_01892</name>
</gene>
<dbReference type="RefSeq" id="WP_092286738.1">
    <property type="nucleotide sequence ID" value="NZ_FOPJ01000014.1"/>
</dbReference>
<organism evidence="2 3">
    <name type="scientific">Corynebacterium spheniscorum</name>
    <dbReference type="NCBI Taxonomy" id="185761"/>
    <lineage>
        <taxon>Bacteria</taxon>
        <taxon>Bacillati</taxon>
        <taxon>Actinomycetota</taxon>
        <taxon>Actinomycetes</taxon>
        <taxon>Mycobacteriales</taxon>
        <taxon>Corynebacteriaceae</taxon>
        <taxon>Corynebacterium</taxon>
    </lineage>
</organism>
<dbReference type="AlphaFoldDB" id="A0A1I2UIS6"/>
<evidence type="ECO:0000313" key="2">
    <source>
        <dbReference type="EMBL" id="SFG77052.1"/>
    </source>
</evidence>
<keyword evidence="3" id="KW-1185">Reference proteome</keyword>
<dbReference type="Proteomes" id="UP000199065">
    <property type="component" value="Unassembled WGS sequence"/>
</dbReference>
<evidence type="ECO:0000256" key="1">
    <source>
        <dbReference type="SAM" id="MobiDB-lite"/>
    </source>
</evidence>
<reference evidence="2 3" key="1">
    <citation type="submission" date="2016-10" db="EMBL/GenBank/DDBJ databases">
        <authorList>
            <person name="de Groot N.N."/>
        </authorList>
    </citation>
    <scope>NUCLEOTIDE SEQUENCE [LARGE SCALE GENOMIC DNA]</scope>
    <source>
        <strain>J11</strain>
        <strain evidence="3">PG 39</strain>
    </source>
</reference>
<feature type="compositionally biased region" description="Low complexity" evidence="1">
    <location>
        <begin position="43"/>
        <end position="66"/>
    </location>
</feature>
<dbReference type="OrthoDB" id="4426828at2"/>
<feature type="region of interest" description="Disordered" evidence="1">
    <location>
        <begin position="43"/>
        <end position="82"/>
    </location>
</feature>
<sequence>MLTPQRARTAVVLGVTVLMIPSLVSCSSLSSSSSSVTVTETASFTTTVTEAPDAASVPAAAAPTSADHGEVPCAASSYTPDAEKDLVDEGVTKEEVDEVLRQGCTAAKWDNDGYWEIEWGDIEVEIYPDGTVRDVDR</sequence>
<dbReference type="EMBL" id="FOPJ01000014">
    <property type="protein sequence ID" value="SFG77052.1"/>
    <property type="molecule type" value="Genomic_DNA"/>
</dbReference>
<accession>A0A1I2UIS6</accession>
<name>A0A1I2UIS6_9CORY</name>
<dbReference type="STRING" id="185761.SAMN05660282_01892"/>
<dbReference type="PROSITE" id="PS51257">
    <property type="entry name" value="PROKAR_LIPOPROTEIN"/>
    <property type="match status" value="1"/>
</dbReference>
<proteinExistence type="predicted"/>
<protein>
    <submittedName>
        <fullName evidence="2">Uncharacterized protein</fullName>
    </submittedName>
</protein>